<proteinExistence type="predicted"/>
<evidence type="ECO:0000256" key="1">
    <source>
        <dbReference type="ARBA" id="ARBA00022723"/>
    </source>
</evidence>
<evidence type="ECO:0000313" key="5">
    <source>
        <dbReference type="Proteomes" id="UP001418637"/>
    </source>
</evidence>
<dbReference type="Gene3D" id="3.30.2020.30">
    <property type="match status" value="1"/>
</dbReference>
<dbReference type="Pfam" id="PF06155">
    <property type="entry name" value="GBBH-like_N"/>
    <property type="match status" value="1"/>
</dbReference>
<evidence type="ECO:0000313" key="4">
    <source>
        <dbReference type="EMBL" id="MEN3930466.1"/>
    </source>
</evidence>
<dbReference type="PANTHER" id="PTHR35303">
    <property type="entry name" value="OS02G0197800 PROTEIN"/>
    <property type="match status" value="1"/>
</dbReference>
<feature type="domain" description="Gamma-butyrobetaine hydroxylase-like N-terminal" evidence="3">
    <location>
        <begin position="16"/>
        <end position="99"/>
    </location>
</feature>
<keyword evidence="1" id="KW-0479">Metal-binding</keyword>
<reference evidence="4 5" key="1">
    <citation type="submission" date="2024-04" db="EMBL/GenBank/DDBJ databases">
        <title>A novel species isolated from cricket.</title>
        <authorList>
            <person name="Wang H.-C."/>
        </authorList>
    </citation>
    <scope>NUCLEOTIDE SEQUENCE [LARGE SCALE GENOMIC DNA]</scope>
    <source>
        <strain evidence="4 5">WL0021</strain>
    </source>
</reference>
<dbReference type="RefSeq" id="WP_346336473.1">
    <property type="nucleotide sequence ID" value="NZ_JBBYXI010000002.1"/>
</dbReference>
<dbReference type="InterPro" id="IPR010376">
    <property type="entry name" value="GBBH-like_N"/>
</dbReference>
<dbReference type="Proteomes" id="UP001418637">
    <property type="component" value="Unassembled WGS sequence"/>
</dbReference>
<comment type="caution">
    <text evidence="4">The sequence shown here is derived from an EMBL/GenBank/DDBJ whole genome shotgun (WGS) entry which is preliminary data.</text>
</comment>
<keyword evidence="2" id="KW-0408">Iron</keyword>
<gene>
    <name evidence="4" type="ORF">WJT86_05225</name>
</gene>
<accession>A0ABV0BJL5</accession>
<keyword evidence="5" id="KW-1185">Reference proteome</keyword>
<protein>
    <submittedName>
        <fullName evidence="4">DUF971 domain-containing protein</fullName>
    </submittedName>
</protein>
<dbReference type="InterPro" id="IPR038492">
    <property type="entry name" value="GBBH-like_N_sf"/>
</dbReference>
<organism evidence="4 5">
    <name type="scientific">Hohaiivirga grylli</name>
    <dbReference type="NCBI Taxonomy" id="3133970"/>
    <lineage>
        <taxon>Bacteria</taxon>
        <taxon>Pseudomonadati</taxon>
        <taxon>Pseudomonadota</taxon>
        <taxon>Alphaproteobacteria</taxon>
        <taxon>Hyphomicrobiales</taxon>
        <taxon>Methylobacteriaceae</taxon>
        <taxon>Hohaiivirga</taxon>
    </lineage>
</organism>
<name>A0ABV0BJL5_9HYPH</name>
<dbReference type="EMBL" id="JBBYXI010000002">
    <property type="protein sequence ID" value="MEN3930466.1"/>
    <property type="molecule type" value="Genomic_DNA"/>
</dbReference>
<evidence type="ECO:0000259" key="3">
    <source>
        <dbReference type="Pfam" id="PF06155"/>
    </source>
</evidence>
<evidence type="ECO:0000256" key="2">
    <source>
        <dbReference type="ARBA" id="ARBA00023004"/>
    </source>
</evidence>
<dbReference type="PANTHER" id="PTHR35303:SF5">
    <property type="entry name" value="OS02G0197800 PROTEIN"/>
    <property type="match status" value="1"/>
</dbReference>
<sequence length="129" mass="14764">MPEKDTMEARWPVELRLSQDKKLLTVTFDNAVAFALPAEYLRVYSPSAEVKGHTPAGRKTVYGKSNVAISSLAQVGNYAVQIIFDDGHDTGYYEWQYLYDLGDDYTRKWAAYLDELAQKHLRREPLFPA</sequence>